<proteinExistence type="predicted"/>
<reference evidence="1 2" key="1">
    <citation type="submission" date="2020-08" db="EMBL/GenBank/DDBJ databases">
        <title>Genomic Encyclopedia of Type Strains, Phase IV (KMG-IV): sequencing the most valuable type-strain genomes for metagenomic binning, comparative biology and taxonomic classification.</title>
        <authorList>
            <person name="Goeker M."/>
        </authorList>
    </citation>
    <scope>NUCLEOTIDE SEQUENCE [LARGE SCALE GENOMIC DNA]</scope>
    <source>
        <strain evidence="1 2">DSM 101806</strain>
    </source>
</reference>
<evidence type="ECO:0000313" key="1">
    <source>
        <dbReference type="EMBL" id="MBB4097999.1"/>
    </source>
</evidence>
<accession>A0A7W6NVE5</accession>
<dbReference type="Proteomes" id="UP000557392">
    <property type="component" value="Unassembled WGS sequence"/>
</dbReference>
<sequence>MGAAKSNPLAITAKGPGRFDSAYQAEVEADLGLHHSVAFERVTGWPVHGTYVGDEAIRFHNEDGHVSVFDVRGIMTAAQHGDSVIQPLVMRGNWPRSAVSPDGHLAIGCTCMGEEGIAEARIALDEDRLARAQAAIRANKVYLNLTPTRAEPRFSASALRRYAFGQCVVFAEALARVRDLTPVAMLPTGIADWAHIEPDQMQHSAVLHPDGELEDVWGKAPAARIAARYGITQWNLSEDAHRAMIDDGIAHRPEVIDEINAAELVIRAQAGAMAD</sequence>
<gene>
    <name evidence="1" type="ORF">GGR46_001532</name>
</gene>
<dbReference type="RefSeq" id="WP_183996091.1">
    <property type="nucleotide sequence ID" value="NZ_JACIEH010000001.1"/>
</dbReference>
<organism evidence="1 2">
    <name type="scientific">Sphingomonas kyeonggiensis</name>
    <dbReference type="NCBI Taxonomy" id="1268553"/>
    <lineage>
        <taxon>Bacteria</taxon>
        <taxon>Pseudomonadati</taxon>
        <taxon>Pseudomonadota</taxon>
        <taxon>Alphaproteobacteria</taxon>
        <taxon>Sphingomonadales</taxon>
        <taxon>Sphingomonadaceae</taxon>
        <taxon>Sphingomonas</taxon>
    </lineage>
</organism>
<comment type="caution">
    <text evidence="1">The sequence shown here is derived from an EMBL/GenBank/DDBJ whole genome shotgun (WGS) entry which is preliminary data.</text>
</comment>
<evidence type="ECO:0000313" key="2">
    <source>
        <dbReference type="Proteomes" id="UP000557392"/>
    </source>
</evidence>
<protein>
    <submittedName>
        <fullName evidence="1">Uncharacterized protein</fullName>
    </submittedName>
</protein>
<keyword evidence="2" id="KW-1185">Reference proteome</keyword>
<dbReference type="AlphaFoldDB" id="A0A7W6NVE5"/>
<dbReference type="EMBL" id="JACIEH010000001">
    <property type="protein sequence ID" value="MBB4097999.1"/>
    <property type="molecule type" value="Genomic_DNA"/>
</dbReference>
<name>A0A7W6NVE5_9SPHN</name>